<gene>
    <name evidence="1" type="ORF">JEOPIN946_00594</name>
</gene>
<dbReference type="RefSeq" id="WP_209579875.1">
    <property type="nucleotide sequence ID" value="NZ_CAJEWB010000006.1"/>
</dbReference>
<proteinExistence type="predicted"/>
<dbReference type="AlphaFoldDB" id="A0A6V7R6Z9"/>
<dbReference type="EMBL" id="CAJEWB010000006">
    <property type="protein sequence ID" value="CAD2073210.1"/>
    <property type="molecule type" value="Genomic_DNA"/>
</dbReference>
<dbReference type="GO" id="GO:0030420">
    <property type="term" value="P:establishment of competence for transformation"/>
    <property type="evidence" value="ECO:0007669"/>
    <property type="project" value="InterPro"/>
</dbReference>
<dbReference type="Proteomes" id="UP000588186">
    <property type="component" value="Unassembled WGS sequence"/>
</dbReference>
<keyword evidence="2" id="KW-1185">Reference proteome</keyword>
<evidence type="ECO:0000313" key="1">
    <source>
        <dbReference type="EMBL" id="CAD2073210.1"/>
    </source>
</evidence>
<evidence type="ECO:0000313" key="2">
    <source>
        <dbReference type="Proteomes" id="UP000588186"/>
    </source>
</evidence>
<organism evidence="1 2">
    <name type="scientific">Phocicoccus pinnipedialis</name>
    <dbReference type="NCBI Taxonomy" id="110845"/>
    <lineage>
        <taxon>Bacteria</taxon>
        <taxon>Bacillati</taxon>
        <taxon>Bacillota</taxon>
        <taxon>Bacilli</taxon>
        <taxon>Bacillales</taxon>
        <taxon>Salinicoccaceae</taxon>
        <taxon>Phocicoccus</taxon>
    </lineage>
</organism>
<dbReference type="InterPro" id="IPR010461">
    <property type="entry name" value="ComK"/>
</dbReference>
<comment type="caution">
    <text evidence="1">The sequence shown here is derived from an EMBL/GenBank/DDBJ whole genome shotgun (WGS) entry which is preliminary data.</text>
</comment>
<reference evidence="1 2" key="1">
    <citation type="submission" date="2020-07" db="EMBL/GenBank/DDBJ databases">
        <authorList>
            <person name="Criscuolo A."/>
        </authorList>
    </citation>
    <scope>NUCLEOTIDE SEQUENCE [LARGE SCALE GENOMIC DNA]</scope>
    <source>
        <strain evidence="1">CIP107946</strain>
    </source>
</reference>
<protein>
    <submittedName>
        <fullName evidence="1">ComK protein</fullName>
    </submittedName>
</protein>
<dbReference type="Pfam" id="PF06338">
    <property type="entry name" value="ComK"/>
    <property type="match status" value="1"/>
</dbReference>
<name>A0A6V7R6Z9_9BACL</name>
<sequence>MHIELTNHCIYIEPIMDVKYTSRAVFTNQVAYSTKTTTKWVDDTLKRYYATNIEARKYHAKIHFNVHRLTPIIFTTNNGFLLFPLPEKQFKLNNYWINLSKCYAFKESDTGVIVEFTNGSKLDIPISITAFERQYTRALFLNDQYGKFVIARDNRNHMNYNDTIIYNMSNSNE</sequence>
<accession>A0A6V7R6Z9</accession>